<dbReference type="GeneID" id="80876276"/>
<keyword evidence="1 6" id="KW-0436">Ligase</keyword>
<dbReference type="Pfam" id="PF08302">
    <property type="entry name" value="tRNA_lig_CPD"/>
    <property type="match status" value="1"/>
</dbReference>
<keyword evidence="1" id="KW-0819">tRNA processing</keyword>
<name>A0AAE9WC35_9SCHI</name>
<dbReference type="InterPro" id="IPR015965">
    <property type="entry name" value="tRNA_lig_PDEase"/>
</dbReference>
<organism evidence="6 7">
    <name type="scientific">Schizosaccharomyces osmophilus</name>
    <dbReference type="NCBI Taxonomy" id="2545709"/>
    <lineage>
        <taxon>Eukaryota</taxon>
        <taxon>Fungi</taxon>
        <taxon>Dikarya</taxon>
        <taxon>Ascomycota</taxon>
        <taxon>Taphrinomycotina</taxon>
        <taxon>Schizosaccharomycetes</taxon>
        <taxon>Schizosaccharomycetales</taxon>
        <taxon>Schizosaccharomycetaceae</taxon>
        <taxon>Schizosaccharomyces</taxon>
    </lineage>
</organism>
<dbReference type="SUPFAM" id="SSF52540">
    <property type="entry name" value="P-loop containing nucleoside triphosphate hydrolases"/>
    <property type="match status" value="1"/>
</dbReference>
<comment type="catalytic activity">
    <reaction evidence="1">
        <text>ATP + (ribonucleotide)n-3'-hydroxyl + 5'-phospho-(ribonucleotide)m = (ribonucleotide)n+m + AMP + diphosphate.</text>
        <dbReference type="EC" id="6.5.1.3"/>
    </reaction>
</comment>
<protein>
    <recommendedName>
        <fullName evidence="1">tRNA ligase</fullName>
        <ecNumber evidence="1">6.5.1.3</ecNumber>
    </recommendedName>
</protein>
<evidence type="ECO:0000259" key="5">
    <source>
        <dbReference type="Pfam" id="PF09511"/>
    </source>
</evidence>
<dbReference type="EMBL" id="CP115612">
    <property type="protein sequence ID" value="WBW73627.1"/>
    <property type="molecule type" value="Genomic_DNA"/>
</dbReference>
<feature type="domain" description="tRNA ligase phosphodiesterase" evidence="3">
    <location>
        <begin position="560"/>
        <end position="784"/>
    </location>
</feature>
<feature type="domain" description="T4 RNA ligase 1-like N-terminal" evidence="5">
    <location>
        <begin position="82"/>
        <end position="316"/>
    </location>
</feature>
<comment type="similarity">
    <text evidence="1">Belongs to the TRL1 family.</text>
</comment>
<keyword evidence="7" id="KW-1185">Reference proteome</keyword>
<dbReference type="PIRSF" id="PIRSF019634">
    <property type="entry name" value="tRNA_lig_yeast"/>
    <property type="match status" value="1"/>
</dbReference>
<dbReference type="InterPro" id="IPR027417">
    <property type="entry name" value="P-loop_NTPase"/>
</dbReference>
<gene>
    <name evidence="6" type="primary">trl1</name>
    <name evidence="6" type="ORF">SOMG_02796</name>
</gene>
<proteinExistence type="inferred from homology"/>
<evidence type="ECO:0000259" key="4">
    <source>
        <dbReference type="Pfam" id="PF08303"/>
    </source>
</evidence>
<dbReference type="PANTHER" id="PTHR32004">
    <property type="entry name" value="TRNA LIGASE"/>
    <property type="match status" value="1"/>
</dbReference>
<evidence type="ECO:0000256" key="1">
    <source>
        <dbReference type="PIRNR" id="PIRNR019634"/>
    </source>
</evidence>
<dbReference type="AlphaFoldDB" id="A0AAE9WC35"/>
<dbReference type="KEGG" id="som:SOMG_02796"/>
<sequence>MSNTFATPKELVEELCRLRDLKVGIFGEKKPTIRSVSFNVPGTNYELTSWRVWEQAYRINVSDSKKTYDGTTGVKRRLPTCARGLFTYKDPSSKEQKIAIRGYDKFFNIDEIPLTTWKSMREHTKGPYELTVKENGCIIFISALSNGELIITSKHSFGAVEGQSVSHALAGERWLETHLRKVGKSKTELAQELFKRQVTAVAELCDDDFEEHILPYRADHRGLYLHGLNLNVPEFTTASSEDVSTFAKVWGFLKTDSFYIQKFEDMKQFLEEAAKTGKWNSRSVEGFVVRCHSTAQAEKHKPTNDFFFKYKFDEPYGMFRQWREVTKMLIHDKPLNYVKYKKITNEYVNFCRRKFQEKPELKALYLNNKGIISLREEFLLLSKLDAMTISIESSSEKPYTLLVPIATIGCGKTTVAKILEKLFNWPVVQNDNIPSGKGGPKRFARAIVSEFQNGHSIVFADRNNHIPNMRSALRNDVSAELDGVRYVALPFTQNSSTRPFVQERIINRGDRHQSIKVSEGVEKVNAILDMFYKQYKPFDPELFSHDQGYDDIIELDPHAGSLENTRLIVDYMREHMPDLITHSPREEEYQQALEYAVNDYVPAYTKKMGGGSLKREENSNELEYFGVCFPSDKVKTILEELIRSKGISWDDKFSSYTLQDFFHVTMIHSSHITLGPEKAILWQQYLKQLENKNDGIDQVNFTLRNLVWDGRIMCFAVDIDSKSVWCGKTVNPHLHITLGTTSPSIKAFESNLMLERLKAGKASQEPEIHVMDVEPAVNITGTLRSLPKK</sequence>
<evidence type="ECO:0000313" key="7">
    <source>
        <dbReference type="Proteomes" id="UP001212411"/>
    </source>
</evidence>
<feature type="domain" description="tRNA ligase kinase" evidence="4">
    <location>
        <begin position="401"/>
        <end position="557"/>
    </location>
</feature>
<evidence type="ECO:0000259" key="3">
    <source>
        <dbReference type="Pfam" id="PF08302"/>
    </source>
</evidence>
<accession>A0AAE9WC35</accession>
<dbReference type="Pfam" id="PF09511">
    <property type="entry name" value="RNA_lig_T4_1"/>
    <property type="match status" value="1"/>
</dbReference>
<dbReference type="GO" id="GO:0003972">
    <property type="term" value="F:RNA ligase (ATP) activity"/>
    <property type="evidence" value="ECO:0007669"/>
    <property type="project" value="UniProtKB-UniRule"/>
</dbReference>
<dbReference type="InterPro" id="IPR012387">
    <property type="entry name" value="Trl1_fun"/>
</dbReference>
<dbReference type="InterPro" id="IPR015966">
    <property type="entry name" value="tRNA_lig_kin_fungi"/>
</dbReference>
<dbReference type="RefSeq" id="XP_056037870.1">
    <property type="nucleotide sequence ID" value="XM_056181587.1"/>
</dbReference>
<dbReference type="InterPro" id="IPR019039">
    <property type="entry name" value="T4-Rnl1-like_N"/>
</dbReference>
<dbReference type="GO" id="GO:0005524">
    <property type="term" value="F:ATP binding"/>
    <property type="evidence" value="ECO:0007669"/>
    <property type="project" value="UniProtKB-UniRule"/>
</dbReference>
<dbReference type="GO" id="GO:0005634">
    <property type="term" value="C:nucleus"/>
    <property type="evidence" value="ECO:0007669"/>
    <property type="project" value="TreeGrafter"/>
</dbReference>
<evidence type="ECO:0000313" key="6">
    <source>
        <dbReference type="EMBL" id="WBW73627.1"/>
    </source>
</evidence>
<dbReference type="Gene3D" id="3.40.50.300">
    <property type="entry name" value="P-loop containing nucleotide triphosphate hydrolases"/>
    <property type="match status" value="1"/>
</dbReference>
<dbReference type="Pfam" id="PF08303">
    <property type="entry name" value="tRNA_lig_kinase"/>
    <property type="match status" value="1"/>
</dbReference>
<reference evidence="6 7" key="1">
    <citation type="journal article" date="2023" name="G3 (Bethesda)">
        <title>A high-quality reference genome for the fission yeast Schizosaccharomyces osmophilus.</title>
        <authorList>
            <person name="Jia G.S."/>
            <person name="Zhang W.C."/>
            <person name="Liang Y."/>
            <person name="Liu X.H."/>
            <person name="Rhind N."/>
            <person name="Pidoux A."/>
            <person name="Brysch-Herzberg M."/>
            <person name="Du L.L."/>
        </authorList>
    </citation>
    <scope>NUCLEOTIDE SEQUENCE [LARGE SCALE GENOMIC DNA]</scope>
    <source>
        <strain evidence="6 7">CBS 15793</strain>
    </source>
</reference>
<dbReference type="EC" id="6.5.1.3" evidence="1"/>
<dbReference type="PANTHER" id="PTHR32004:SF1">
    <property type="entry name" value="TRNA LIGASE"/>
    <property type="match status" value="1"/>
</dbReference>
<dbReference type="GO" id="GO:0051730">
    <property type="term" value="F:GTP-dependent polyribonucleotide 5'-hydroxyl-kinase activity"/>
    <property type="evidence" value="ECO:0007669"/>
    <property type="project" value="InterPro"/>
</dbReference>
<dbReference type="GO" id="GO:0008081">
    <property type="term" value="F:phosphoric diester hydrolase activity"/>
    <property type="evidence" value="ECO:0007669"/>
    <property type="project" value="InterPro"/>
</dbReference>
<feature type="active site" description="N6-AMP-lysine intermediate" evidence="2">
    <location>
        <position position="133"/>
    </location>
</feature>
<evidence type="ECO:0000256" key="2">
    <source>
        <dbReference type="PIRSR" id="PIRSR019634-50"/>
    </source>
</evidence>
<dbReference type="GO" id="GO:0006388">
    <property type="term" value="P:tRNA splicing, via endonucleolytic cleavage and ligation"/>
    <property type="evidence" value="ECO:0007669"/>
    <property type="project" value="UniProtKB-UniRule"/>
</dbReference>
<dbReference type="Proteomes" id="UP001212411">
    <property type="component" value="Chromosome 2"/>
</dbReference>